<dbReference type="RefSeq" id="WP_274351880.1">
    <property type="nucleotide sequence ID" value="NZ_JAQZSM010000006.1"/>
</dbReference>
<comment type="caution">
    <text evidence="2">The sequence shown here is derived from an EMBL/GenBank/DDBJ whole genome shotgun (WGS) entry which is preliminary data.</text>
</comment>
<dbReference type="Proteomes" id="UP001431784">
    <property type="component" value="Unassembled WGS sequence"/>
</dbReference>
<gene>
    <name evidence="2" type="ORF">PUT78_08785</name>
</gene>
<proteinExistence type="predicted"/>
<feature type="chain" id="PRO_5046036673" evidence="1">
    <location>
        <begin position="23"/>
        <end position="156"/>
    </location>
</feature>
<sequence>MADGISGRLVLAALFLPTIATADPALQARLPTGDLLGQLPMPEGAEICLRWAHSVTGGAVADCFENRAGQLTLTRSYLHDFAAGLGEVTGRGSLIPAQGGGYWIVGMDEVIPANSLSLRIGSVQTGHRLTDATQELALSAEAAQGARVWLHLNTHP</sequence>
<dbReference type="InterPro" id="IPR015001">
    <property type="entry name" value="DUF1850"/>
</dbReference>
<evidence type="ECO:0000256" key="1">
    <source>
        <dbReference type="SAM" id="SignalP"/>
    </source>
</evidence>
<reference evidence="2" key="1">
    <citation type="submission" date="2023-02" db="EMBL/GenBank/DDBJ databases">
        <title>Description of Roseinatronobacter alkalisoli sp. nov., an alkaliphilic bacerium isolated from soda soil.</title>
        <authorList>
            <person name="Wei W."/>
        </authorList>
    </citation>
    <scope>NUCLEOTIDE SEQUENCE</scope>
    <source>
        <strain evidence="2">HJB301</strain>
    </source>
</reference>
<feature type="signal peptide" evidence="1">
    <location>
        <begin position="1"/>
        <end position="22"/>
    </location>
</feature>
<keyword evidence="1" id="KW-0732">Signal</keyword>
<accession>A0ABT5T891</accession>
<evidence type="ECO:0000313" key="2">
    <source>
        <dbReference type="EMBL" id="MDD7971196.1"/>
    </source>
</evidence>
<dbReference type="Pfam" id="PF08905">
    <property type="entry name" value="DUF1850"/>
    <property type="match status" value="1"/>
</dbReference>
<name>A0ABT5T891_9RHOB</name>
<keyword evidence="3" id="KW-1185">Reference proteome</keyword>
<protein>
    <submittedName>
        <fullName evidence="2">DUF1850 domain-containing protein</fullName>
    </submittedName>
</protein>
<organism evidence="2 3">
    <name type="scientific">Roseinatronobacter alkalisoli</name>
    <dbReference type="NCBI Taxonomy" id="3028235"/>
    <lineage>
        <taxon>Bacteria</taxon>
        <taxon>Pseudomonadati</taxon>
        <taxon>Pseudomonadota</taxon>
        <taxon>Alphaproteobacteria</taxon>
        <taxon>Rhodobacterales</taxon>
        <taxon>Paracoccaceae</taxon>
        <taxon>Roseinatronobacter</taxon>
    </lineage>
</organism>
<dbReference type="EMBL" id="JAQZSM010000006">
    <property type="protein sequence ID" value="MDD7971196.1"/>
    <property type="molecule type" value="Genomic_DNA"/>
</dbReference>
<evidence type="ECO:0000313" key="3">
    <source>
        <dbReference type="Proteomes" id="UP001431784"/>
    </source>
</evidence>